<dbReference type="EMBL" id="CAVMBE010000054">
    <property type="protein sequence ID" value="CAK4031840.1"/>
    <property type="molecule type" value="Genomic_DNA"/>
</dbReference>
<feature type="compositionally biased region" description="Polar residues" evidence="2">
    <location>
        <begin position="19"/>
        <end position="29"/>
    </location>
</feature>
<reference evidence="4" key="1">
    <citation type="submission" date="2023-11" db="EMBL/GenBank/DDBJ databases">
        <authorList>
            <person name="Alioto T."/>
            <person name="Alioto T."/>
            <person name="Gomez Garrido J."/>
        </authorList>
    </citation>
    <scope>NUCLEOTIDE SEQUENCE</scope>
</reference>
<feature type="region of interest" description="Disordered" evidence="2">
    <location>
        <begin position="1"/>
        <end position="29"/>
    </location>
</feature>
<keyword evidence="5" id="KW-1185">Reference proteome</keyword>
<gene>
    <name evidence="4" type="ORF">LECACI_7A006998</name>
</gene>
<name>A0AAI9ED98_9PEZI</name>
<keyword evidence="1" id="KW-0863">Zinc-finger</keyword>
<evidence type="ECO:0000256" key="2">
    <source>
        <dbReference type="SAM" id="MobiDB-lite"/>
    </source>
</evidence>
<feature type="compositionally biased region" description="Low complexity" evidence="2">
    <location>
        <begin position="1"/>
        <end position="16"/>
    </location>
</feature>
<dbReference type="GO" id="GO:0008270">
    <property type="term" value="F:zinc ion binding"/>
    <property type="evidence" value="ECO:0007669"/>
    <property type="project" value="UniProtKB-KW"/>
</dbReference>
<dbReference type="PROSITE" id="PS00028">
    <property type="entry name" value="ZINC_FINGER_C2H2_1"/>
    <property type="match status" value="2"/>
</dbReference>
<feature type="domain" description="C2H2-type" evidence="3">
    <location>
        <begin position="177"/>
        <end position="207"/>
    </location>
</feature>
<dbReference type="InterPro" id="IPR013087">
    <property type="entry name" value="Znf_C2H2_type"/>
</dbReference>
<keyword evidence="1" id="KW-0479">Metal-binding</keyword>
<evidence type="ECO:0000313" key="4">
    <source>
        <dbReference type="EMBL" id="CAK4031840.1"/>
    </source>
</evidence>
<evidence type="ECO:0000313" key="5">
    <source>
        <dbReference type="Proteomes" id="UP001296104"/>
    </source>
</evidence>
<evidence type="ECO:0000256" key="1">
    <source>
        <dbReference type="PROSITE-ProRule" id="PRU00042"/>
    </source>
</evidence>
<proteinExistence type="predicted"/>
<dbReference type="AlphaFoldDB" id="A0AAI9ED98"/>
<accession>A0AAI9ED98</accession>
<feature type="compositionally biased region" description="Basic and acidic residues" evidence="2">
    <location>
        <begin position="156"/>
        <end position="165"/>
    </location>
</feature>
<evidence type="ECO:0000259" key="3">
    <source>
        <dbReference type="PROSITE" id="PS50157"/>
    </source>
</evidence>
<organism evidence="4 5">
    <name type="scientific">Lecanosticta acicola</name>
    <dbReference type="NCBI Taxonomy" id="111012"/>
    <lineage>
        <taxon>Eukaryota</taxon>
        <taxon>Fungi</taxon>
        <taxon>Dikarya</taxon>
        <taxon>Ascomycota</taxon>
        <taxon>Pezizomycotina</taxon>
        <taxon>Dothideomycetes</taxon>
        <taxon>Dothideomycetidae</taxon>
        <taxon>Mycosphaerellales</taxon>
        <taxon>Mycosphaerellaceae</taxon>
        <taxon>Lecanosticta</taxon>
    </lineage>
</organism>
<dbReference type="SMART" id="SM00355">
    <property type="entry name" value="ZnF_C2H2"/>
    <property type="match status" value="2"/>
</dbReference>
<comment type="caution">
    <text evidence="4">The sequence shown here is derived from an EMBL/GenBank/DDBJ whole genome shotgun (WGS) entry which is preliminary data.</text>
</comment>
<feature type="region of interest" description="Disordered" evidence="2">
    <location>
        <begin position="143"/>
        <end position="169"/>
    </location>
</feature>
<dbReference type="Gene3D" id="3.30.160.60">
    <property type="entry name" value="Classic Zinc Finger"/>
    <property type="match status" value="1"/>
</dbReference>
<dbReference type="PROSITE" id="PS50157">
    <property type="entry name" value="ZINC_FINGER_C2H2_2"/>
    <property type="match status" value="1"/>
</dbReference>
<protein>
    <recommendedName>
        <fullName evidence="3">C2H2-type domain-containing protein</fullName>
    </recommendedName>
</protein>
<sequence>MDQQTQQAHAAAGAPQLSFDDQPSFIDNNAWSPHEELTRVPSLYTPEPALLGPLDVFLPEPQHFADAIYDELALALYDASYLIDSHAPTQTNVRDILENKTEETKPALHVATDCKTQSQPWTTQGLTPTAGCTTDEFVESPLEAPFQRTSSKRQRERGDKTEEKVKTKRNKKAIGGFPCQLGDCDKSFDRQCDLEKHQKHKHTAKRYRPYECKKADCFVRFCWPKDVRRHMLQVHKTWLPATEPISPTVASRKASMGLLTKTLLMFRKLHLRTKCQEDNDHGLITSPVSFSSPDATSAPPERFIMVTYDKQSFREVDVTALTNDTHPAALIHHVIRVLGLQGFLRPENALLSKYHRTLGFERPLSGDALVGFVSQNADAEGTLKLQLSVAGLPSTAMARPNESQHSH</sequence>
<dbReference type="Proteomes" id="UP001296104">
    <property type="component" value="Unassembled WGS sequence"/>
</dbReference>
<keyword evidence="1" id="KW-0862">Zinc</keyword>